<keyword evidence="2" id="KW-0732">Signal</keyword>
<name>A9V2J5_MONBE</name>
<sequence length="350" mass="38600">MAARLPLVPWLWLGWWASGTCDCGLAKTNKRLLLKVKVADICLAVVADEGALLRRDAVLMYGLILIHLYKADRLLSDLLALQAQCALRFNVAAPSFQARPESITLAVRDHLAQDPLSLTQESLKLRAPPELAYHTVGLVNDNLVFFATHPHDLQLSTESSPLARPPSPDGSHDSMFTTSRREATILAQAMPDTADELVQGQLSQALERTTVVRAILPQPNDQLYDDADDDDADFGFSPLDNSSEPGLPEDCDMRLPSRALSFCYCQQGSLSILLMLMLEFLALAAVMQSPLPGIGEPVMTDKIKVFLLQLHLPPLNSQPLFMSPPPPPSIPVPTPQYMEEWLQNIFKAFI</sequence>
<proteinExistence type="predicted"/>
<evidence type="ECO:0000256" key="1">
    <source>
        <dbReference type="SAM" id="MobiDB-lite"/>
    </source>
</evidence>
<feature type="chain" id="PRO_5002745207" description="Rad21/Rec8-like protein N-terminal domain-containing protein" evidence="2">
    <location>
        <begin position="22"/>
        <end position="350"/>
    </location>
</feature>
<dbReference type="KEGG" id="mbr:MONBRDRAFT_26500"/>
<dbReference type="EMBL" id="CH991555">
    <property type="protein sequence ID" value="EDQ88268.1"/>
    <property type="molecule type" value="Genomic_DNA"/>
</dbReference>
<evidence type="ECO:0000313" key="3">
    <source>
        <dbReference type="EMBL" id="EDQ88268.1"/>
    </source>
</evidence>
<dbReference type="AlphaFoldDB" id="A9V2J5"/>
<gene>
    <name evidence="3" type="ORF">MONBRDRAFT_26500</name>
</gene>
<keyword evidence="4" id="KW-1185">Reference proteome</keyword>
<protein>
    <recommendedName>
        <fullName evidence="5">Rad21/Rec8-like protein N-terminal domain-containing protein</fullName>
    </recommendedName>
</protein>
<dbReference type="RefSeq" id="XP_001746861.1">
    <property type="nucleotide sequence ID" value="XM_001746809.1"/>
</dbReference>
<evidence type="ECO:0000256" key="2">
    <source>
        <dbReference type="SAM" id="SignalP"/>
    </source>
</evidence>
<dbReference type="InParanoid" id="A9V2J5"/>
<feature type="region of interest" description="Disordered" evidence="1">
    <location>
        <begin position="220"/>
        <end position="247"/>
    </location>
</feature>
<reference evidence="3 4" key="1">
    <citation type="journal article" date="2008" name="Nature">
        <title>The genome of the choanoflagellate Monosiga brevicollis and the origin of metazoans.</title>
        <authorList>
            <consortium name="JGI Sequencing"/>
            <person name="King N."/>
            <person name="Westbrook M.J."/>
            <person name="Young S.L."/>
            <person name="Kuo A."/>
            <person name="Abedin M."/>
            <person name="Chapman J."/>
            <person name="Fairclough S."/>
            <person name="Hellsten U."/>
            <person name="Isogai Y."/>
            <person name="Letunic I."/>
            <person name="Marr M."/>
            <person name="Pincus D."/>
            <person name="Putnam N."/>
            <person name="Rokas A."/>
            <person name="Wright K.J."/>
            <person name="Zuzow R."/>
            <person name="Dirks W."/>
            <person name="Good M."/>
            <person name="Goodstein D."/>
            <person name="Lemons D."/>
            <person name="Li W."/>
            <person name="Lyons J.B."/>
            <person name="Morris A."/>
            <person name="Nichols S."/>
            <person name="Richter D.J."/>
            <person name="Salamov A."/>
            <person name="Bork P."/>
            <person name="Lim W.A."/>
            <person name="Manning G."/>
            <person name="Miller W.T."/>
            <person name="McGinnis W."/>
            <person name="Shapiro H."/>
            <person name="Tjian R."/>
            <person name="Grigoriev I.V."/>
            <person name="Rokhsar D."/>
        </authorList>
    </citation>
    <scope>NUCLEOTIDE SEQUENCE [LARGE SCALE GENOMIC DNA]</scope>
    <source>
        <strain evidence="4">MX1 / ATCC 50154</strain>
    </source>
</reference>
<evidence type="ECO:0008006" key="5">
    <source>
        <dbReference type="Google" id="ProtNLM"/>
    </source>
</evidence>
<dbReference type="GeneID" id="5892209"/>
<feature type="region of interest" description="Disordered" evidence="1">
    <location>
        <begin position="156"/>
        <end position="175"/>
    </location>
</feature>
<evidence type="ECO:0000313" key="4">
    <source>
        <dbReference type="Proteomes" id="UP000001357"/>
    </source>
</evidence>
<accession>A9V2J5</accession>
<dbReference type="Proteomes" id="UP000001357">
    <property type="component" value="Unassembled WGS sequence"/>
</dbReference>
<organism evidence="3 4">
    <name type="scientific">Monosiga brevicollis</name>
    <name type="common">Choanoflagellate</name>
    <dbReference type="NCBI Taxonomy" id="81824"/>
    <lineage>
        <taxon>Eukaryota</taxon>
        <taxon>Choanoflagellata</taxon>
        <taxon>Craspedida</taxon>
        <taxon>Salpingoecidae</taxon>
        <taxon>Monosiga</taxon>
    </lineage>
</organism>
<feature type="signal peptide" evidence="2">
    <location>
        <begin position="1"/>
        <end position="21"/>
    </location>
</feature>
<feature type="compositionally biased region" description="Acidic residues" evidence="1">
    <location>
        <begin position="223"/>
        <end position="233"/>
    </location>
</feature>